<organism evidence="1 2">
    <name type="scientific">Fusarium culmorum</name>
    <dbReference type="NCBI Taxonomy" id="5516"/>
    <lineage>
        <taxon>Eukaryota</taxon>
        <taxon>Fungi</taxon>
        <taxon>Dikarya</taxon>
        <taxon>Ascomycota</taxon>
        <taxon>Pezizomycotina</taxon>
        <taxon>Sordariomycetes</taxon>
        <taxon>Hypocreomycetidae</taxon>
        <taxon>Hypocreales</taxon>
        <taxon>Nectriaceae</taxon>
        <taxon>Fusarium</taxon>
    </lineage>
</organism>
<evidence type="ECO:0000313" key="2">
    <source>
        <dbReference type="Proteomes" id="UP000241587"/>
    </source>
</evidence>
<name>A0A2T4HAW7_FUSCU</name>
<comment type="caution">
    <text evidence="1">The sequence shown here is derived from an EMBL/GenBank/DDBJ whole genome shotgun (WGS) entry which is preliminary data.</text>
</comment>
<gene>
    <name evidence="1" type="ORF">FCULG_00004026</name>
</gene>
<reference evidence="1 2" key="1">
    <citation type="submission" date="2018-02" db="EMBL/GenBank/DDBJ databases">
        <title>Fusarium culmorum secondary metabolites in fungal-bacterial-plant interactions.</title>
        <authorList>
            <person name="Schmidt R."/>
        </authorList>
    </citation>
    <scope>NUCLEOTIDE SEQUENCE [LARGE SCALE GENOMIC DNA]</scope>
    <source>
        <strain evidence="1 2">PV</strain>
    </source>
</reference>
<dbReference type="Proteomes" id="UP000241587">
    <property type="component" value="Unassembled WGS sequence"/>
</dbReference>
<proteinExistence type="predicted"/>
<protein>
    <submittedName>
        <fullName evidence="1">Uncharacterized protein</fullName>
    </submittedName>
</protein>
<evidence type="ECO:0000313" key="1">
    <source>
        <dbReference type="EMBL" id="PTD12960.1"/>
    </source>
</evidence>
<sequence length="66" mass="7639">MRFESRDLYESHDLPEQFLLINIQPSQNFKSSRGCMLTSRPLVGRPPDRMLEVVPLNIVIGSAKFY</sequence>
<keyword evidence="2" id="KW-1185">Reference proteome</keyword>
<dbReference type="AlphaFoldDB" id="A0A2T4HAW7"/>
<accession>A0A2T4HAW7</accession>
<dbReference type="EMBL" id="PVEM01000001">
    <property type="protein sequence ID" value="PTD12960.1"/>
    <property type="molecule type" value="Genomic_DNA"/>
</dbReference>